<evidence type="ECO:0000313" key="3">
    <source>
        <dbReference type="Proteomes" id="UP000295718"/>
    </source>
</evidence>
<evidence type="ECO:0008006" key="4">
    <source>
        <dbReference type="Google" id="ProtNLM"/>
    </source>
</evidence>
<dbReference type="RefSeq" id="WP_031389169.1">
    <property type="nucleotide sequence ID" value="NZ_JPNB01000001.1"/>
</dbReference>
<keyword evidence="1" id="KW-0812">Transmembrane</keyword>
<proteinExistence type="predicted"/>
<sequence length="81" mass="9090">MQERWNELQQILEEMTIMKKREYALTLTVCVLAGLVIGMLISPKKRVMIGSNNGNNTGNNNVSGLDADEFCDCEDDCCCEE</sequence>
<keyword evidence="3" id="KW-1185">Reference proteome</keyword>
<comment type="caution">
    <text evidence="2">The sequence shown here is derived from an EMBL/GenBank/DDBJ whole genome shotgun (WGS) entry which is preliminary data.</text>
</comment>
<dbReference type="EMBL" id="SLUO01000002">
    <property type="protein sequence ID" value="TCL60659.1"/>
    <property type="molecule type" value="Genomic_DNA"/>
</dbReference>
<dbReference type="AlphaFoldDB" id="A0A4R1R593"/>
<gene>
    <name evidence="2" type="ORF">EDD76_102358</name>
</gene>
<keyword evidence="1" id="KW-1133">Transmembrane helix</keyword>
<evidence type="ECO:0000313" key="2">
    <source>
        <dbReference type="EMBL" id="TCL60659.1"/>
    </source>
</evidence>
<dbReference type="Proteomes" id="UP000295718">
    <property type="component" value="Unassembled WGS sequence"/>
</dbReference>
<reference evidence="2 3" key="1">
    <citation type="submission" date="2019-03" db="EMBL/GenBank/DDBJ databases">
        <title>Genomic Encyclopedia of Type Strains, Phase IV (KMG-IV): sequencing the most valuable type-strain genomes for metagenomic binning, comparative biology and taxonomic classification.</title>
        <authorList>
            <person name="Goeker M."/>
        </authorList>
    </citation>
    <scope>NUCLEOTIDE SEQUENCE [LARGE SCALE GENOMIC DNA]</scope>
    <source>
        <strain evidence="2 3">DSM 100556</strain>
    </source>
</reference>
<evidence type="ECO:0000256" key="1">
    <source>
        <dbReference type="SAM" id="Phobius"/>
    </source>
</evidence>
<accession>A0A4R1R593</accession>
<organism evidence="2 3">
    <name type="scientific">Kineothrix alysoides</name>
    <dbReference type="NCBI Taxonomy" id="1469948"/>
    <lineage>
        <taxon>Bacteria</taxon>
        <taxon>Bacillati</taxon>
        <taxon>Bacillota</taxon>
        <taxon>Clostridia</taxon>
        <taxon>Lachnospirales</taxon>
        <taxon>Lachnospiraceae</taxon>
        <taxon>Kineothrix</taxon>
    </lineage>
</organism>
<name>A0A4R1R593_9FIRM</name>
<feature type="transmembrane region" description="Helical" evidence="1">
    <location>
        <begin position="23"/>
        <end position="41"/>
    </location>
</feature>
<keyword evidence="1" id="KW-0472">Membrane</keyword>
<protein>
    <recommendedName>
        <fullName evidence="4">Transmembrane protein</fullName>
    </recommendedName>
</protein>
<dbReference type="OrthoDB" id="9811830at2"/>